<dbReference type="GeneID" id="41969748"/>
<gene>
    <name evidence="2" type="ORF">E0L32_002301</name>
</gene>
<proteinExistence type="predicted"/>
<feature type="compositionally biased region" description="Low complexity" evidence="1">
    <location>
        <begin position="8"/>
        <end position="25"/>
    </location>
</feature>
<dbReference type="InParanoid" id="A0A507AD19"/>
<organism evidence="2 3">
    <name type="scientific">Thyridium curvatum</name>
    <dbReference type="NCBI Taxonomy" id="1093900"/>
    <lineage>
        <taxon>Eukaryota</taxon>
        <taxon>Fungi</taxon>
        <taxon>Dikarya</taxon>
        <taxon>Ascomycota</taxon>
        <taxon>Pezizomycotina</taxon>
        <taxon>Sordariomycetes</taxon>
        <taxon>Sordariomycetidae</taxon>
        <taxon>Thyridiales</taxon>
        <taxon>Thyridiaceae</taxon>
        <taxon>Thyridium</taxon>
    </lineage>
</organism>
<sequence>MASNCNQTTTAAGTTAPGSGVPTSGATAGAPSAHPNTGERTAQGIKGVFAQGHGIGESLRGNINSAIDTLTGDHTEKAKDEEVARGGFREFANKEFEKKGTTDKAL</sequence>
<protein>
    <submittedName>
        <fullName evidence="2">Uncharacterized protein</fullName>
    </submittedName>
</protein>
<dbReference type="STRING" id="1093900.A0A507AD19"/>
<reference evidence="2 3" key="1">
    <citation type="submission" date="2019-06" db="EMBL/GenBank/DDBJ databases">
        <title>Draft genome sequence of the filamentous fungus Phialemoniopsis curvata isolated from diesel fuel.</title>
        <authorList>
            <person name="Varaljay V.A."/>
            <person name="Lyon W.J."/>
            <person name="Crouch A.L."/>
            <person name="Drake C.E."/>
            <person name="Hollomon J.M."/>
            <person name="Nadeau L.J."/>
            <person name="Nunn H.S."/>
            <person name="Stevenson B.S."/>
            <person name="Bojanowski C.L."/>
            <person name="Crookes-Goodson W.J."/>
        </authorList>
    </citation>
    <scope>NUCLEOTIDE SEQUENCE [LARGE SCALE GENOMIC DNA]</scope>
    <source>
        <strain evidence="2 3">D216</strain>
    </source>
</reference>
<dbReference type="RefSeq" id="XP_030988516.1">
    <property type="nucleotide sequence ID" value="XM_031136476.1"/>
</dbReference>
<evidence type="ECO:0000313" key="3">
    <source>
        <dbReference type="Proteomes" id="UP000319257"/>
    </source>
</evidence>
<evidence type="ECO:0000256" key="1">
    <source>
        <dbReference type="SAM" id="MobiDB-lite"/>
    </source>
</evidence>
<dbReference type="AlphaFoldDB" id="A0A507AD19"/>
<comment type="caution">
    <text evidence="2">The sequence shown here is derived from an EMBL/GenBank/DDBJ whole genome shotgun (WGS) entry which is preliminary data.</text>
</comment>
<keyword evidence="3" id="KW-1185">Reference proteome</keyword>
<dbReference type="EMBL" id="SKBQ01000009">
    <property type="protein sequence ID" value="TPX06805.1"/>
    <property type="molecule type" value="Genomic_DNA"/>
</dbReference>
<accession>A0A507AD19</accession>
<dbReference type="Proteomes" id="UP000319257">
    <property type="component" value="Unassembled WGS sequence"/>
</dbReference>
<dbReference type="OrthoDB" id="2590867at2759"/>
<feature type="region of interest" description="Disordered" evidence="1">
    <location>
        <begin position="1"/>
        <end position="46"/>
    </location>
</feature>
<name>A0A507AD19_9PEZI</name>
<evidence type="ECO:0000313" key="2">
    <source>
        <dbReference type="EMBL" id="TPX06805.1"/>
    </source>
</evidence>